<organism evidence="2 3">
    <name type="scientific">Mycena venus</name>
    <dbReference type="NCBI Taxonomy" id="2733690"/>
    <lineage>
        <taxon>Eukaryota</taxon>
        <taxon>Fungi</taxon>
        <taxon>Dikarya</taxon>
        <taxon>Basidiomycota</taxon>
        <taxon>Agaricomycotina</taxon>
        <taxon>Agaricomycetes</taxon>
        <taxon>Agaricomycetidae</taxon>
        <taxon>Agaricales</taxon>
        <taxon>Marasmiineae</taxon>
        <taxon>Mycenaceae</taxon>
        <taxon>Mycena</taxon>
    </lineage>
</organism>
<reference evidence="2" key="1">
    <citation type="submission" date="2020-05" db="EMBL/GenBank/DDBJ databases">
        <title>Mycena genomes resolve the evolution of fungal bioluminescence.</title>
        <authorList>
            <person name="Tsai I.J."/>
        </authorList>
    </citation>
    <scope>NUCLEOTIDE SEQUENCE</scope>
    <source>
        <strain evidence="2">CCC161011</strain>
    </source>
</reference>
<keyword evidence="1" id="KW-1133">Transmembrane helix</keyword>
<gene>
    <name evidence="2" type="ORF">MVEN_01281300</name>
</gene>
<accession>A0A8H7CVS4</accession>
<evidence type="ECO:0000313" key="2">
    <source>
        <dbReference type="EMBL" id="KAF7349811.1"/>
    </source>
</evidence>
<keyword evidence="1" id="KW-0472">Membrane</keyword>
<dbReference type="OrthoDB" id="3003320at2759"/>
<name>A0A8H7CVS4_9AGAR</name>
<keyword evidence="3" id="KW-1185">Reference proteome</keyword>
<keyword evidence="1" id="KW-0812">Transmembrane</keyword>
<comment type="caution">
    <text evidence="2">The sequence shown here is derived from an EMBL/GenBank/DDBJ whole genome shotgun (WGS) entry which is preliminary data.</text>
</comment>
<evidence type="ECO:0000313" key="3">
    <source>
        <dbReference type="Proteomes" id="UP000620124"/>
    </source>
</evidence>
<dbReference type="EMBL" id="JACAZI010000010">
    <property type="protein sequence ID" value="KAF7349811.1"/>
    <property type="molecule type" value="Genomic_DNA"/>
</dbReference>
<dbReference type="Proteomes" id="UP000620124">
    <property type="component" value="Unassembled WGS sequence"/>
</dbReference>
<protein>
    <submittedName>
        <fullName evidence="2">Uncharacterized protein</fullName>
    </submittedName>
</protein>
<evidence type="ECO:0000256" key="1">
    <source>
        <dbReference type="SAM" id="Phobius"/>
    </source>
</evidence>
<sequence length="327" mass="34729">MELSSFAFILSLLSKHATHPDLSSCGFSLLAKQARRHSGSCQLFLSGTRRLRSSFATNALFVPSPTTMADSYQLTRTLTASSCARIMAKRTPVPMCAMANSSTARAVVTFSFGLSSHLARLLQPRISRPRIKLTDTNDTCLYHPPEHNLLGGPTDKCPSSLGSTPLPDPGRGCPFTNNSGEKLTADTGDEQGVVTCTYTNEMDTCLYVDAKLIRGPSNCPPLTPDPGISPGIAAVAIEDDTPSRISSITHHNIGDKNMGATQPILVALLVVNSVTVLVMLTIAGIWVVNCRAAGSSDLHSAVGGYKTVASMPEPVTHSDNGPLYRNS</sequence>
<dbReference type="AlphaFoldDB" id="A0A8H7CVS4"/>
<feature type="transmembrane region" description="Helical" evidence="1">
    <location>
        <begin position="264"/>
        <end position="288"/>
    </location>
</feature>
<proteinExistence type="predicted"/>